<sequence length="275" mass="31474">MKNELTTNAVVSHSEWLSRRKELLVQEKELTDQRDRVAALRRALPWVRVDKDYVFDSVHGTQSLADLFDGRSQLIVQHFMFAPGWAQGCPSCSFMADHTDGMRIHLENRDVSFVAISRATLPEIERFRARMGWQFNWVSSNKSDFNYDFNVSFPPQEDAAAQANYNFSKVDFSEEEMPGISVFFKNEAGEIFRTYSAYARGVEAMMGTYAMLDLVPHGRGERDVPHKMEWVRHHDRYEPKSQALHGKEVSTHSQQSGSEAADRTCCGAKQQPPTE</sequence>
<dbReference type="InterPro" id="IPR010296">
    <property type="entry name" value="DUF899_thioredox"/>
</dbReference>
<evidence type="ECO:0000256" key="1">
    <source>
        <dbReference type="SAM" id="MobiDB-lite"/>
    </source>
</evidence>
<gene>
    <name evidence="2" type="ORF">ABIE13_000504</name>
</gene>
<name>A0ABV2Q381_9BURK</name>
<evidence type="ECO:0000313" key="3">
    <source>
        <dbReference type="Proteomes" id="UP001549320"/>
    </source>
</evidence>
<comment type="caution">
    <text evidence="2">The sequence shown here is derived from an EMBL/GenBank/DDBJ whole genome shotgun (WGS) entry which is preliminary data.</text>
</comment>
<dbReference type="Gene3D" id="3.40.30.10">
    <property type="entry name" value="Glutaredoxin"/>
    <property type="match status" value="1"/>
</dbReference>
<feature type="compositionally biased region" description="Basic and acidic residues" evidence="1">
    <location>
        <begin position="237"/>
        <end position="250"/>
    </location>
</feature>
<accession>A0ABV2Q381</accession>
<proteinExistence type="predicted"/>
<reference evidence="2 3" key="1">
    <citation type="submission" date="2024-06" db="EMBL/GenBank/DDBJ databases">
        <title>Sorghum-associated microbial communities from plants grown in Nebraska, USA.</title>
        <authorList>
            <person name="Schachtman D."/>
        </authorList>
    </citation>
    <scope>NUCLEOTIDE SEQUENCE [LARGE SCALE GENOMIC DNA]</scope>
    <source>
        <strain evidence="2 3">2709</strain>
    </source>
</reference>
<dbReference type="InterPro" id="IPR036249">
    <property type="entry name" value="Thioredoxin-like_sf"/>
</dbReference>
<dbReference type="Pfam" id="PF05988">
    <property type="entry name" value="DUF899"/>
    <property type="match status" value="1"/>
</dbReference>
<keyword evidence="3" id="KW-1185">Reference proteome</keyword>
<protein>
    <submittedName>
        <fullName evidence="2">Dithiol-disulfide oxidoreductase (DUF899 family)</fullName>
    </submittedName>
</protein>
<evidence type="ECO:0000313" key="2">
    <source>
        <dbReference type="EMBL" id="MET4575407.1"/>
    </source>
</evidence>
<dbReference type="Proteomes" id="UP001549320">
    <property type="component" value="Unassembled WGS sequence"/>
</dbReference>
<dbReference type="EMBL" id="JBEPSH010000001">
    <property type="protein sequence ID" value="MET4575407.1"/>
    <property type="molecule type" value="Genomic_DNA"/>
</dbReference>
<organism evidence="2 3">
    <name type="scientific">Ottowia thiooxydans</name>
    <dbReference type="NCBI Taxonomy" id="219182"/>
    <lineage>
        <taxon>Bacteria</taxon>
        <taxon>Pseudomonadati</taxon>
        <taxon>Pseudomonadota</taxon>
        <taxon>Betaproteobacteria</taxon>
        <taxon>Burkholderiales</taxon>
        <taxon>Comamonadaceae</taxon>
        <taxon>Ottowia</taxon>
    </lineage>
</organism>
<feature type="region of interest" description="Disordered" evidence="1">
    <location>
        <begin position="237"/>
        <end position="275"/>
    </location>
</feature>
<dbReference type="SUPFAM" id="SSF52833">
    <property type="entry name" value="Thioredoxin-like"/>
    <property type="match status" value="1"/>
</dbReference>
<dbReference type="RefSeq" id="WP_354440831.1">
    <property type="nucleotide sequence ID" value="NZ_JBEPSH010000001.1"/>
</dbReference>